<reference evidence="8 9" key="1">
    <citation type="submission" date="2016-04" db="EMBL/GenBank/DDBJ databases">
        <title>Complete genome sequence of natural rubber-degrading, novel Gram-negative bacterium, Rhizobacter gummiphilus strain NS21.</title>
        <authorList>
            <person name="Tabata M."/>
            <person name="Kasai D."/>
            <person name="Fukuda M."/>
        </authorList>
    </citation>
    <scope>NUCLEOTIDE SEQUENCE [LARGE SCALE GENOMIC DNA]</scope>
    <source>
        <strain evidence="8 9">NS21</strain>
    </source>
</reference>
<evidence type="ECO:0000313" key="8">
    <source>
        <dbReference type="EMBL" id="ARN20916.1"/>
    </source>
</evidence>
<keyword evidence="4 6" id="KW-0472">Membrane</keyword>
<keyword evidence="9" id="KW-1185">Reference proteome</keyword>
<evidence type="ECO:0000256" key="5">
    <source>
        <dbReference type="SAM" id="MobiDB-lite"/>
    </source>
</evidence>
<dbReference type="AlphaFoldDB" id="A0A1W6L9K8"/>
<accession>A0A1W6L9K8</accession>
<comment type="subcellular location">
    <subcellularLocation>
        <location evidence="1">Membrane</location>
        <topology evidence="1">Single-pass membrane protein</topology>
    </subcellularLocation>
</comment>
<evidence type="ECO:0000313" key="9">
    <source>
        <dbReference type="Proteomes" id="UP000193427"/>
    </source>
</evidence>
<dbReference type="SUPFAM" id="SSF54427">
    <property type="entry name" value="NTF2-like"/>
    <property type="match status" value="1"/>
</dbReference>
<evidence type="ECO:0000256" key="4">
    <source>
        <dbReference type="ARBA" id="ARBA00023136"/>
    </source>
</evidence>
<dbReference type="InterPro" id="IPR007430">
    <property type="entry name" value="VirB8"/>
</dbReference>
<keyword evidence="2 6" id="KW-0812">Transmembrane</keyword>
<dbReference type="InterPro" id="IPR035658">
    <property type="entry name" value="TrbF"/>
</dbReference>
<dbReference type="GO" id="GO:0016020">
    <property type="term" value="C:membrane"/>
    <property type="evidence" value="ECO:0007669"/>
    <property type="project" value="UniProtKB-SubCell"/>
</dbReference>
<dbReference type="CDD" id="cd16425">
    <property type="entry name" value="TrbF"/>
    <property type="match status" value="1"/>
</dbReference>
<dbReference type="KEGG" id="rgu:A4W93_13980"/>
<evidence type="ECO:0000259" key="7">
    <source>
        <dbReference type="Pfam" id="PF04335"/>
    </source>
</evidence>
<evidence type="ECO:0000256" key="1">
    <source>
        <dbReference type="ARBA" id="ARBA00004167"/>
    </source>
</evidence>
<dbReference type="Pfam" id="PF04335">
    <property type="entry name" value="VirB8"/>
    <property type="match status" value="1"/>
</dbReference>
<evidence type="ECO:0000256" key="2">
    <source>
        <dbReference type="ARBA" id="ARBA00022692"/>
    </source>
</evidence>
<keyword evidence="3 6" id="KW-1133">Transmembrane helix</keyword>
<dbReference type="InterPro" id="IPR032710">
    <property type="entry name" value="NTF2-like_dom_sf"/>
</dbReference>
<dbReference type="OrthoDB" id="9154451at2"/>
<dbReference type="Gene3D" id="3.10.450.230">
    <property type="entry name" value="VirB8 protein"/>
    <property type="match status" value="1"/>
</dbReference>
<dbReference type="Proteomes" id="UP000193427">
    <property type="component" value="Chromosome"/>
</dbReference>
<gene>
    <name evidence="8" type="ORF">A4W93_13980</name>
</gene>
<feature type="domain" description="Bacterial virulence protein VirB8" evidence="7">
    <location>
        <begin position="41"/>
        <end position="235"/>
    </location>
</feature>
<protein>
    <recommendedName>
        <fullName evidence="7">Bacterial virulence protein VirB8 domain-containing protein</fullName>
    </recommendedName>
</protein>
<evidence type="ECO:0000256" key="6">
    <source>
        <dbReference type="SAM" id="Phobius"/>
    </source>
</evidence>
<proteinExistence type="predicted"/>
<dbReference type="STRING" id="946333.A4W93_13980"/>
<name>A0A1W6L9K8_9BURK</name>
<evidence type="ECO:0000256" key="3">
    <source>
        <dbReference type="ARBA" id="ARBA00022989"/>
    </source>
</evidence>
<dbReference type="EMBL" id="CP015118">
    <property type="protein sequence ID" value="ARN20916.1"/>
    <property type="molecule type" value="Genomic_DNA"/>
</dbReference>
<feature type="compositionally biased region" description="Basic and acidic residues" evidence="5">
    <location>
        <begin position="1"/>
        <end position="22"/>
    </location>
</feature>
<feature type="transmembrane region" description="Helical" evidence="6">
    <location>
        <begin position="51"/>
        <end position="73"/>
    </location>
</feature>
<sequence length="240" mass="26391">MLPSRSRDAKAASRKARGDKSSHRPLRNTPPVALANVRLFAELFGDPQVHAARWFVVSVVLAVVVAAQGLAIVRMLPLKQVVPYAVEHSADGAVVKVVEAAAYKPGPAVLKSELARWVERLMVLDPYLTRENLRLSIRPLRGKAVSQHKEFVDTEAPFKRLLATPSLVRTARTSGVDVSQDGIAFVFVTTLERSGAGEPLTRKWRFTVHYVLSTPDTEDEVLTNPAGLNITHFERVADLS</sequence>
<organism evidence="8 9">
    <name type="scientific">Piscinibacter gummiphilus</name>
    <dbReference type="NCBI Taxonomy" id="946333"/>
    <lineage>
        <taxon>Bacteria</taxon>
        <taxon>Pseudomonadati</taxon>
        <taxon>Pseudomonadota</taxon>
        <taxon>Betaproteobacteria</taxon>
        <taxon>Burkholderiales</taxon>
        <taxon>Sphaerotilaceae</taxon>
        <taxon>Piscinibacter</taxon>
    </lineage>
</organism>
<feature type="region of interest" description="Disordered" evidence="5">
    <location>
        <begin position="1"/>
        <end position="29"/>
    </location>
</feature>